<comment type="cofactor">
    <cofactor evidence="1">
        <name>Mg(2+)</name>
        <dbReference type="ChEBI" id="CHEBI:18420"/>
    </cofactor>
    <text evidence="1">Binds 2 magnesium ions per subunit.</text>
</comment>
<dbReference type="Pfam" id="PF03747">
    <property type="entry name" value="ADP_ribosyl_GH"/>
    <property type="match status" value="1"/>
</dbReference>
<dbReference type="AlphaFoldDB" id="A0A9W5VWT9"/>
<accession>A0A9W5VWT9</accession>
<name>A0A9W5VWT9_9ACTO</name>
<feature type="binding site" evidence="1">
    <location>
        <position position="332"/>
    </location>
    <ligand>
        <name>Mg(2+)</name>
        <dbReference type="ChEBI" id="CHEBI:18420"/>
        <label>1</label>
    </ligand>
</feature>
<keyword evidence="1" id="KW-0479">Metal-binding</keyword>
<reference evidence="2 3" key="1">
    <citation type="submission" date="2013-05" db="EMBL/GenBank/DDBJ databases">
        <title>The Genome Sequence of Actinomyces europaeus ACS-120-V-COL10B.</title>
        <authorList>
            <consortium name="The Broad Institute Genomics Platform"/>
            <person name="Earl A."/>
            <person name="Ward D."/>
            <person name="Feldgarden M."/>
            <person name="Gevers D."/>
            <person name="Saerens B."/>
            <person name="Vaneechoutte M."/>
            <person name="Walker B."/>
            <person name="Young S."/>
            <person name="Zeng Q."/>
            <person name="Gargeya S."/>
            <person name="Fitzgerald M."/>
            <person name="Haas B."/>
            <person name="Abouelleil A."/>
            <person name="Allen A.W."/>
            <person name="Alvarado L."/>
            <person name="Arachchi H.M."/>
            <person name="Berlin A.M."/>
            <person name="Chapman S.B."/>
            <person name="Gainer-Dewar J."/>
            <person name="Goldberg J."/>
            <person name="Griggs A."/>
            <person name="Gujja S."/>
            <person name="Hansen M."/>
            <person name="Howarth C."/>
            <person name="Imamovic A."/>
            <person name="Ireland A."/>
            <person name="Larimer J."/>
            <person name="McCowan C."/>
            <person name="Murphy C."/>
            <person name="Pearson M."/>
            <person name="Poon T.W."/>
            <person name="Priest M."/>
            <person name="Roberts A."/>
            <person name="Saif S."/>
            <person name="Shea T."/>
            <person name="Sisk P."/>
            <person name="Sykes S."/>
            <person name="Wortman J."/>
            <person name="Nusbaum C."/>
            <person name="Birren B."/>
        </authorList>
    </citation>
    <scope>NUCLEOTIDE SEQUENCE [LARGE SCALE GENOMIC DNA]</scope>
    <source>
        <strain evidence="2 3">ACS-120-V-Col10b</strain>
    </source>
</reference>
<dbReference type="InterPro" id="IPR005502">
    <property type="entry name" value="Ribosyl_crysJ1"/>
</dbReference>
<evidence type="ECO:0000313" key="3">
    <source>
        <dbReference type="Proteomes" id="UP000014387"/>
    </source>
</evidence>
<feature type="binding site" evidence="1">
    <location>
        <position position="329"/>
    </location>
    <ligand>
        <name>Mg(2+)</name>
        <dbReference type="ChEBI" id="CHEBI:18420"/>
        <label>1</label>
    </ligand>
</feature>
<evidence type="ECO:0008006" key="4">
    <source>
        <dbReference type="Google" id="ProtNLM"/>
    </source>
</evidence>
<gene>
    <name evidence="2" type="ORF">HMPREF9238_01143</name>
</gene>
<dbReference type="SUPFAM" id="SSF101478">
    <property type="entry name" value="ADP-ribosylglycohydrolase"/>
    <property type="match status" value="1"/>
</dbReference>
<keyword evidence="1" id="KW-0460">Magnesium</keyword>
<comment type="caution">
    <text evidence="2">The sequence shown here is derived from an EMBL/GenBank/DDBJ whole genome shotgun (WGS) entry which is preliminary data.</text>
</comment>
<dbReference type="EMBL" id="AGWN01000001">
    <property type="protein sequence ID" value="EPD31372.1"/>
    <property type="molecule type" value="Genomic_DNA"/>
</dbReference>
<sequence length="383" mass="39860">MPTPARGELVRVRREHSDVALAAVGAVSAMAVGSALGVPWELAAPPADEQCLDLRGRGGQFDPGEWGADVQLAVLGLEVAAQGPLGSRAALDQLAVRVMAWYRSHPAQVAPGLQLVLQWARQPSLAPAHLRGQIEREQGDPLTAARLVASASARWDSLRPRSRVAGNEVFALMVPVALSTALDARECTRVSLEVVRMVTPDRRAALLAASYAQLLRGALAGFTPARSWQECLDWRAAVQEVLDGIRSLGAECPTFGTTGVAGEEEAFLLSIRPGDDAGAVLGLGAGLDAVSVMDRVLAAVRVAEWEQRRNAQLNPVWVGLSSAVRAGGDTDTVAALAGALLGAAAGVGAVPADLARQVWGWPGLGQDGLRDLATVAVYAGLAG</sequence>
<keyword evidence="3" id="KW-1185">Reference proteome</keyword>
<dbReference type="InterPro" id="IPR036705">
    <property type="entry name" value="Ribosyl_crysJ1_sf"/>
</dbReference>
<dbReference type="Gene3D" id="1.10.4080.10">
    <property type="entry name" value="ADP-ribosylation/Crystallin J1"/>
    <property type="match status" value="1"/>
</dbReference>
<evidence type="ECO:0000313" key="2">
    <source>
        <dbReference type="EMBL" id="EPD31372.1"/>
    </source>
</evidence>
<dbReference type="GO" id="GO:0046872">
    <property type="term" value="F:metal ion binding"/>
    <property type="evidence" value="ECO:0007669"/>
    <property type="project" value="UniProtKB-KW"/>
</dbReference>
<organism evidence="2 3">
    <name type="scientific">Gleimia europaea ACS-120-V-Col10b</name>
    <dbReference type="NCBI Taxonomy" id="883069"/>
    <lineage>
        <taxon>Bacteria</taxon>
        <taxon>Bacillati</taxon>
        <taxon>Actinomycetota</taxon>
        <taxon>Actinomycetes</taxon>
        <taxon>Actinomycetales</taxon>
        <taxon>Actinomycetaceae</taxon>
        <taxon>Gleimia</taxon>
    </lineage>
</organism>
<feature type="binding site" evidence="1">
    <location>
        <position position="331"/>
    </location>
    <ligand>
        <name>Mg(2+)</name>
        <dbReference type="ChEBI" id="CHEBI:18420"/>
        <label>1</label>
    </ligand>
</feature>
<evidence type="ECO:0000256" key="1">
    <source>
        <dbReference type="PIRSR" id="PIRSR605502-1"/>
    </source>
</evidence>
<dbReference type="Proteomes" id="UP000014387">
    <property type="component" value="Unassembled WGS sequence"/>
</dbReference>
<protein>
    <recommendedName>
        <fullName evidence="4">ADP-ribosylglycohydrolase</fullName>
    </recommendedName>
</protein>
<proteinExistence type="predicted"/>